<dbReference type="SUPFAM" id="SSF55753">
    <property type="entry name" value="Actin depolymerizing proteins"/>
    <property type="match status" value="1"/>
</dbReference>
<keyword evidence="1" id="KW-0677">Repeat</keyword>
<feature type="compositionally biased region" description="Polar residues" evidence="2">
    <location>
        <begin position="133"/>
        <end position="143"/>
    </location>
</feature>
<sequence length="1161" mass="123985">MEGGSWATKIEGMRRQLDAPEDNDQKRLEEEIAASRLARQRRSRGIGANNSLDLAKSSEYSSALRNIDSSAEADRAKGTGDRLKGQADALNKLTGMPPSSSAVAAARPEPMSLAAFMGGKATGPRLNKPAPQQDGSDPTQFVQRTRIDAPHPVFGTGGIALPGLANRLGRSPEPTTPPSRRRSTPSPEKPESPQRTRTISTPNGSRTATPVASKPAVTPATKPTFTTSPPPSTAPKPTFASPVPSNAIPKPTSPAAKPTSPSTAKPVVVTPSLVRQVKPEPRSSPQGPQISASPTPSQAFMRPPVQKELTPSLSRLQGRGFVQNMVKVSSQLQQTPSPLAEKPKSASERKPSVLDRWPGVAASSPSPPPSPTAGPVRRSKTTDLGVPAAVEAIPRQMAKSLSDAPADNARLGSSSTVVIQPRTMNAGVDELGFKRPNESTPQVSATAEPGKPLSHPTKDRAKKPKKGKAAEPTVGGASPSLTVTPAPSQPLLRSPSPSQPLVRSPSPSQPLARTPSPSSNVAERNPPAPEKTWSHPIIAPKPDVAFTPPSTTPSHSSGGMGMVGRRALPGMTQPGAAPSISPKPSFTSTPTAIAAAPRALPGLASTPTPPIAQREEPVIVHARVSSSGRPSVMEMAQALAAEEPPAPSPVIPLPIQLPIEEEQVPPFEPGPMPRPRSNVSANQQAEKRRSAFERYSMVLPPLQEEATPDPTPHSTLTKAIVNSFHPDLGILDSKLADHFQELEPLTAEPPVVDPPTTNGASEIIHLNPMDEPLPRVNVTPFTNYVPPTLPADSQTIQVDVLSISGSSAFPLANTHIFHETEVLAIVHRSKSSTTGLMNSTVWSWEGKTSSLGESEERKLAELAKRYGTSIVPVKQLAEPIELVQCLGGTLAIRQGSRAHWANENTAMHAIRKLHGVFYIDQVELDTKNVCSGFSYCVSILDTVYVWHGRGSPADEREAALDYGKTLTSNPEAVVVLLEGENDDDDEMFWMALGEEAEYASADYWRWRPQVGFSPRIWSVDAGRKEPLSPVIQFTQTQSPESSVFVMDCVFELFVLVPSAARGKRRDIRLALAVATEAAQVLGPTRVFTPTVHVVVLPSQIPVDLRVQFRDLDDVFASNTSVDHMNILTTQEALTQLQTTSWSKSELQSDFLPLGLDSSHLA</sequence>
<gene>
    <name evidence="3" type="ORF">HMN09_00771100</name>
</gene>
<dbReference type="InterPro" id="IPR007122">
    <property type="entry name" value="Villin/Gelsolin"/>
</dbReference>
<dbReference type="GO" id="GO:0051015">
    <property type="term" value="F:actin filament binding"/>
    <property type="evidence" value="ECO:0007669"/>
    <property type="project" value="InterPro"/>
</dbReference>
<feature type="compositionally biased region" description="Basic and acidic residues" evidence="2">
    <location>
        <begin position="11"/>
        <end position="27"/>
    </location>
</feature>
<feature type="compositionally biased region" description="Basic and acidic residues" evidence="2">
    <location>
        <begin position="341"/>
        <end position="353"/>
    </location>
</feature>
<feature type="compositionally biased region" description="Polar residues" evidence="2">
    <location>
        <begin position="57"/>
        <end position="69"/>
    </location>
</feature>
<comment type="caution">
    <text evidence="3">The sequence shown here is derived from an EMBL/GenBank/DDBJ whole genome shotgun (WGS) entry which is preliminary data.</text>
</comment>
<evidence type="ECO:0008006" key="5">
    <source>
        <dbReference type="Google" id="ProtNLM"/>
    </source>
</evidence>
<dbReference type="EMBL" id="JACAZE010000009">
    <property type="protein sequence ID" value="KAF7306158.1"/>
    <property type="molecule type" value="Genomic_DNA"/>
</dbReference>
<dbReference type="PANTHER" id="PTHR11977:SF51">
    <property type="entry name" value="PROTEIN FLIGHTLESS-1 HOMOLOG"/>
    <property type="match status" value="1"/>
</dbReference>
<dbReference type="PANTHER" id="PTHR11977">
    <property type="entry name" value="VILLIN"/>
    <property type="match status" value="1"/>
</dbReference>
<feature type="compositionally biased region" description="Low complexity" evidence="2">
    <location>
        <begin position="249"/>
        <end position="266"/>
    </location>
</feature>
<keyword evidence="4" id="KW-1185">Reference proteome</keyword>
<feature type="compositionally biased region" description="Low complexity" evidence="2">
    <location>
        <begin position="489"/>
        <end position="511"/>
    </location>
</feature>
<feature type="compositionally biased region" description="Low complexity" evidence="2">
    <location>
        <begin position="97"/>
        <end position="110"/>
    </location>
</feature>
<feature type="region of interest" description="Disordered" evidence="2">
    <location>
        <begin position="57"/>
        <end position="589"/>
    </location>
</feature>
<proteinExistence type="predicted"/>
<dbReference type="OrthoDB" id="6375767at2759"/>
<dbReference type="InterPro" id="IPR029006">
    <property type="entry name" value="ADF-H/Gelsolin-like_dom_sf"/>
</dbReference>
<dbReference type="Proteomes" id="UP000613580">
    <property type="component" value="Unassembled WGS sequence"/>
</dbReference>
<protein>
    <recommendedName>
        <fullName evidence="5">Gelsolin-like domain-containing protein</fullName>
    </recommendedName>
</protein>
<feature type="compositionally biased region" description="Low complexity" evidence="2">
    <location>
        <begin position="547"/>
        <end position="557"/>
    </location>
</feature>
<feature type="compositionally biased region" description="Polar residues" evidence="2">
    <location>
        <begin position="195"/>
        <end position="210"/>
    </location>
</feature>
<feature type="region of interest" description="Disordered" evidence="2">
    <location>
        <begin position="1"/>
        <end position="27"/>
    </location>
</feature>
<evidence type="ECO:0000256" key="2">
    <source>
        <dbReference type="SAM" id="MobiDB-lite"/>
    </source>
</evidence>
<reference evidence="3" key="1">
    <citation type="submission" date="2020-05" db="EMBL/GenBank/DDBJ databases">
        <title>Mycena genomes resolve the evolution of fungal bioluminescence.</title>
        <authorList>
            <person name="Tsai I.J."/>
        </authorList>
    </citation>
    <scope>NUCLEOTIDE SEQUENCE</scope>
    <source>
        <strain evidence="3">110903Hualien_Pintung</strain>
    </source>
</reference>
<name>A0A8H6SVQ3_MYCCL</name>
<evidence type="ECO:0000313" key="4">
    <source>
        <dbReference type="Proteomes" id="UP000613580"/>
    </source>
</evidence>
<feature type="compositionally biased region" description="Polar residues" evidence="2">
    <location>
        <begin position="326"/>
        <end position="337"/>
    </location>
</feature>
<feature type="compositionally biased region" description="Polar residues" evidence="2">
    <location>
        <begin position="283"/>
        <end position="298"/>
    </location>
</feature>
<feature type="compositionally biased region" description="Basic and acidic residues" evidence="2">
    <location>
        <begin position="72"/>
        <end position="85"/>
    </location>
</feature>
<feature type="compositionally biased region" description="Low complexity" evidence="2">
    <location>
        <begin position="212"/>
        <end position="227"/>
    </location>
</feature>
<evidence type="ECO:0000313" key="3">
    <source>
        <dbReference type="EMBL" id="KAF7306158.1"/>
    </source>
</evidence>
<evidence type="ECO:0000256" key="1">
    <source>
        <dbReference type="ARBA" id="ARBA00022737"/>
    </source>
</evidence>
<accession>A0A8H6SVQ3</accession>
<dbReference type="AlphaFoldDB" id="A0A8H6SVQ3"/>
<dbReference type="Gene3D" id="3.40.20.10">
    <property type="entry name" value="Severin"/>
    <property type="match status" value="1"/>
</dbReference>
<organism evidence="3 4">
    <name type="scientific">Mycena chlorophos</name>
    <name type="common">Agaric fungus</name>
    <name type="synonym">Agaricus chlorophos</name>
    <dbReference type="NCBI Taxonomy" id="658473"/>
    <lineage>
        <taxon>Eukaryota</taxon>
        <taxon>Fungi</taxon>
        <taxon>Dikarya</taxon>
        <taxon>Basidiomycota</taxon>
        <taxon>Agaricomycotina</taxon>
        <taxon>Agaricomycetes</taxon>
        <taxon>Agaricomycetidae</taxon>
        <taxon>Agaricales</taxon>
        <taxon>Marasmiineae</taxon>
        <taxon>Mycenaceae</taxon>
        <taxon>Mycena</taxon>
    </lineage>
</organism>